<evidence type="ECO:0000256" key="1">
    <source>
        <dbReference type="ARBA" id="ARBA00004123"/>
    </source>
</evidence>
<dbReference type="GO" id="GO:0000976">
    <property type="term" value="F:transcription cis-regulatory region binding"/>
    <property type="evidence" value="ECO:0007669"/>
    <property type="project" value="TreeGrafter"/>
</dbReference>
<comment type="caution">
    <text evidence="9">The sequence shown here is derived from an EMBL/GenBank/DDBJ whole genome shotgun (WGS) entry which is preliminary data.</text>
</comment>
<protein>
    <recommendedName>
        <fullName evidence="8">Zn(2)-C6 fungal-type domain-containing protein</fullName>
    </recommendedName>
</protein>
<feature type="region of interest" description="Disordered" evidence="7">
    <location>
        <begin position="77"/>
        <end position="103"/>
    </location>
</feature>
<dbReference type="GeneID" id="19157636"/>
<dbReference type="GO" id="GO:0006351">
    <property type="term" value="P:DNA-templated transcription"/>
    <property type="evidence" value="ECO:0007669"/>
    <property type="project" value="InterPro"/>
</dbReference>
<dbReference type="EMBL" id="AMWN01000002">
    <property type="protein sequence ID" value="EXJ94343.1"/>
    <property type="molecule type" value="Genomic_DNA"/>
</dbReference>
<evidence type="ECO:0000256" key="5">
    <source>
        <dbReference type="ARBA" id="ARBA00023163"/>
    </source>
</evidence>
<accession>W9YP97</accession>
<dbReference type="GO" id="GO:0005634">
    <property type="term" value="C:nucleus"/>
    <property type="evidence" value="ECO:0007669"/>
    <property type="project" value="UniProtKB-SubCell"/>
</dbReference>
<keyword evidence="2" id="KW-0479">Metal-binding</keyword>
<feature type="domain" description="Zn(2)-C6 fungal-type" evidence="8">
    <location>
        <begin position="16"/>
        <end position="49"/>
    </location>
</feature>
<sequence length="647" mass="72555">MPSSQRRAAQSRLGRACTECRQVKLRCDSTVKFPAPCSRCQATGRACTFDPSFKRTPTRGKLERITKELDELQRVLKKSSQSQSIAAPSTTDSDGNQAASARTGGEHALLEHDSHQASSVDDDAVAEHFFGLQDPTVLSSCPSFQLGPVQVSAASVQRLFTLFSRHHYRHLPILDTRKTYVELYSRIPFLFWTIIVVTCRYHPIDAHLHDSLVQPYHQFLGKVLCKAPLSLHAIQALLLLCLWPFPVMTQLYDPSLGYSAMAVSAAKDLRLYKSSLSPHSNAASEEEQIRMKTWLACFQVNTSLSTFRGISSLLHSPSELADIGRALATGSLPTEFAAQVEIQRQISSHINILPIDQSVSANLSAVQTFEEDLGSLERQFHPLNNPEINFMVLRAKLNLYTQTLVSLHRRRREEASSRATTGSTFNQNQYYPAEILQVKIFETAGRMIALFHDILDKTPPLTNVQATTRPRSCYPKYYLHGLIFASFTLVRLFAFGTHELHHLFEHTLKRAYEAFMRDSRHPLDEPARAAQLVEVVSRMTTDVEMTVEDRAGASVVYDAIRRAGELRARRSLVEEPIPEVHFDSQDGPTQRPDSPNPPLSTPNAQVPLDQADSQYYWMTAGLDPSSNIWGFGEIEDFDALMPFSPQG</sequence>
<dbReference type="RefSeq" id="XP_007721837.1">
    <property type="nucleotide sequence ID" value="XM_007723647.1"/>
</dbReference>
<dbReference type="PANTHER" id="PTHR31845:SF21">
    <property type="entry name" value="REGULATORY PROTEIN LEU3"/>
    <property type="match status" value="1"/>
</dbReference>
<dbReference type="PROSITE" id="PS50048">
    <property type="entry name" value="ZN2_CY6_FUNGAL_2"/>
    <property type="match status" value="1"/>
</dbReference>
<evidence type="ECO:0000313" key="9">
    <source>
        <dbReference type="EMBL" id="EXJ94343.1"/>
    </source>
</evidence>
<dbReference type="eggNOG" id="ENOG502T1W7">
    <property type="taxonomic scope" value="Eukaryota"/>
</dbReference>
<dbReference type="PANTHER" id="PTHR31845">
    <property type="entry name" value="FINGER DOMAIN PROTEIN, PUTATIVE-RELATED"/>
    <property type="match status" value="1"/>
</dbReference>
<dbReference type="InterPro" id="IPR051089">
    <property type="entry name" value="prtT"/>
</dbReference>
<dbReference type="InterPro" id="IPR036864">
    <property type="entry name" value="Zn2-C6_fun-type_DNA-bd_sf"/>
</dbReference>
<dbReference type="CDD" id="cd12148">
    <property type="entry name" value="fungal_TF_MHR"/>
    <property type="match status" value="1"/>
</dbReference>
<dbReference type="InterPro" id="IPR001138">
    <property type="entry name" value="Zn2Cys6_DnaBD"/>
</dbReference>
<keyword evidence="3" id="KW-0805">Transcription regulation</keyword>
<dbReference type="GO" id="GO:0000981">
    <property type="term" value="F:DNA-binding transcription factor activity, RNA polymerase II-specific"/>
    <property type="evidence" value="ECO:0007669"/>
    <property type="project" value="InterPro"/>
</dbReference>
<dbReference type="SUPFAM" id="SSF57701">
    <property type="entry name" value="Zn2/Cys6 DNA-binding domain"/>
    <property type="match status" value="1"/>
</dbReference>
<reference evidence="9 10" key="1">
    <citation type="submission" date="2013-03" db="EMBL/GenBank/DDBJ databases">
        <title>The Genome Sequence of Capronia coronata CBS 617.96.</title>
        <authorList>
            <consortium name="The Broad Institute Genomics Platform"/>
            <person name="Cuomo C."/>
            <person name="de Hoog S."/>
            <person name="Gorbushina A."/>
            <person name="Walker B."/>
            <person name="Young S.K."/>
            <person name="Zeng Q."/>
            <person name="Gargeya S."/>
            <person name="Fitzgerald M."/>
            <person name="Haas B."/>
            <person name="Abouelleil A."/>
            <person name="Allen A.W."/>
            <person name="Alvarado L."/>
            <person name="Arachchi H.M."/>
            <person name="Berlin A.M."/>
            <person name="Chapman S.B."/>
            <person name="Gainer-Dewar J."/>
            <person name="Goldberg J."/>
            <person name="Griggs A."/>
            <person name="Gujja S."/>
            <person name="Hansen M."/>
            <person name="Howarth C."/>
            <person name="Imamovic A."/>
            <person name="Ireland A."/>
            <person name="Larimer J."/>
            <person name="McCowan C."/>
            <person name="Murphy C."/>
            <person name="Pearson M."/>
            <person name="Poon T.W."/>
            <person name="Priest M."/>
            <person name="Roberts A."/>
            <person name="Saif S."/>
            <person name="Shea T."/>
            <person name="Sisk P."/>
            <person name="Sykes S."/>
            <person name="Wortman J."/>
            <person name="Nusbaum C."/>
            <person name="Birren B."/>
        </authorList>
    </citation>
    <scope>NUCLEOTIDE SEQUENCE [LARGE SCALE GENOMIC DNA]</scope>
    <source>
        <strain evidence="9 10">CBS 617.96</strain>
    </source>
</reference>
<evidence type="ECO:0000256" key="3">
    <source>
        <dbReference type="ARBA" id="ARBA00023015"/>
    </source>
</evidence>
<dbReference type="Pfam" id="PF00172">
    <property type="entry name" value="Zn_clus"/>
    <property type="match status" value="1"/>
</dbReference>
<dbReference type="Pfam" id="PF04082">
    <property type="entry name" value="Fungal_trans"/>
    <property type="match status" value="1"/>
</dbReference>
<keyword evidence="10" id="KW-1185">Reference proteome</keyword>
<dbReference type="HOGENOM" id="CLU_011455_3_1_1"/>
<keyword evidence="6" id="KW-0539">Nucleus</keyword>
<evidence type="ECO:0000256" key="4">
    <source>
        <dbReference type="ARBA" id="ARBA00023125"/>
    </source>
</evidence>
<dbReference type="GO" id="GO:0008270">
    <property type="term" value="F:zinc ion binding"/>
    <property type="evidence" value="ECO:0007669"/>
    <property type="project" value="InterPro"/>
</dbReference>
<dbReference type="STRING" id="1182541.W9YP97"/>
<dbReference type="SMART" id="SM00066">
    <property type="entry name" value="GAL4"/>
    <property type="match status" value="1"/>
</dbReference>
<name>W9YP97_9EURO</name>
<feature type="region of interest" description="Disordered" evidence="7">
    <location>
        <begin position="577"/>
        <end position="606"/>
    </location>
</feature>
<evidence type="ECO:0000256" key="6">
    <source>
        <dbReference type="ARBA" id="ARBA00023242"/>
    </source>
</evidence>
<evidence type="ECO:0000259" key="8">
    <source>
        <dbReference type="PROSITE" id="PS50048"/>
    </source>
</evidence>
<dbReference type="PROSITE" id="PS00463">
    <property type="entry name" value="ZN2_CY6_FUNGAL_1"/>
    <property type="match status" value="1"/>
</dbReference>
<evidence type="ECO:0000256" key="2">
    <source>
        <dbReference type="ARBA" id="ARBA00022723"/>
    </source>
</evidence>
<gene>
    <name evidence="9" type="ORF">A1O1_02737</name>
</gene>
<keyword evidence="5" id="KW-0804">Transcription</keyword>
<evidence type="ECO:0000313" key="10">
    <source>
        <dbReference type="Proteomes" id="UP000019484"/>
    </source>
</evidence>
<dbReference type="OrthoDB" id="3163292at2759"/>
<keyword evidence="4" id="KW-0238">DNA-binding</keyword>
<dbReference type="InterPro" id="IPR007219">
    <property type="entry name" value="XnlR_reg_dom"/>
</dbReference>
<dbReference type="Proteomes" id="UP000019484">
    <property type="component" value="Unassembled WGS sequence"/>
</dbReference>
<organism evidence="9 10">
    <name type="scientific">Capronia coronata CBS 617.96</name>
    <dbReference type="NCBI Taxonomy" id="1182541"/>
    <lineage>
        <taxon>Eukaryota</taxon>
        <taxon>Fungi</taxon>
        <taxon>Dikarya</taxon>
        <taxon>Ascomycota</taxon>
        <taxon>Pezizomycotina</taxon>
        <taxon>Eurotiomycetes</taxon>
        <taxon>Chaetothyriomycetidae</taxon>
        <taxon>Chaetothyriales</taxon>
        <taxon>Herpotrichiellaceae</taxon>
        <taxon>Capronia</taxon>
    </lineage>
</organism>
<comment type="subcellular location">
    <subcellularLocation>
        <location evidence="1">Nucleus</location>
    </subcellularLocation>
</comment>
<evidence type="ECO:0000256" key="7">
    <source>
        <dbReference type="SAM" id="MobiDB-lite"/>
    </source>
</evidence>
<dbReference type="CDD" id="cd00067">
    <property type="entry name" value="GAL4"/>
    <property type="match status" value="1"/>
</dbReference>
<dbReference type="Gene3D" id="4.10.240.10">
    <property type="entry name" value="Zn(2)-C6 fungal-type DNA-binding domain"/>
    <property type="match status" value="1"/>
</dbReference>
<proteinExistence type="predicted"/>
<dbReference type="AlphaFoldDB" id="W9YP97"/>
<feature type="compositionally biased region" description="Polar residues" evidence="7">
    <location>
        <begin position="78"/>
        <end position="100"/>
    </location>
</feature>